<dbReference type="Proteomes" id="UP000683360">
    <property type="component" value="Unassembled WGS sequence"/>
</dbReference>
<evidence type="ECO:0000256" key="1">
    <source>
        <dbReference type="SAM" id="Coils"/>
    </source>
</evidence>
<dbReference type="SUPFAM" id="SSF57845">
    <property type="entry name" value="B-box zinc-binding domain"/>
    <property type="match status" value="1"/>
</dbReference>
<feature type="coiled-coil region" evidence="1">
    <location>
        <begin position="71"/>
        <end position="120"/>
    </location>
</feature>
<reference evidence="2" key="1">
    <citation type="submission" date="2021-03" db="EMBL/GenBank/DDBJ databases">
        <authorList>
            <person name="Bekaert M."/>
        </authorList>
    </citation>
    <scope>NUCLEOTIDE SEQUENCE</scope>
</reference>
<gene>
    <name evidence="2" type="ORF">MEDL_52426</name>
</gene>
<dbReference type="EMBL" id="CAJPWZ010002548">
    <property type="protein sequence ID" value="CAG2240104.1"/>
    <property type="molecule type" value="Genomic_DNA"/>
</dbReference>
<evidence type="ECO:0000313" key="2">
    <source>
        <dbReference type="EMBL" id="CAG2240104.1"/>
    </source>
</evidence>
<evidence type="ECO:0008006" key="4">
    <source>
        <dbReference type="Google" id="ProtNLM"/>
    </source>
</evidence>
<dbReference type="Gene3D" id="3.30.160.60">
    <property type="entry name" value="Classic Zinc Finger"/>
    <property type="match status" value="1"/>
</dbReference>
<accession>A0A8S3UBP2</accession>
<comment type="caution">
    <text evidence="2">The sequence shown here is derived from an EMBL/GenBank/DDBJ whole genome shotgun (WGS) entry which is preliminary data.</text>
</comment>
<keyword evidence="1" id="KW-0175">Coiled coil</keyword>
<dbReference type="OrthoDB" id="6106053at2759"/>
<name>A0A8S3UBP2_MYTED</name>
<sequence length="233" mass="26879">MSDLVNENRDRDYVFLYVPQFSQKYCLFNSSNCDKLACPICITKGHSGHTFVEIKEAYDMKVEFLNQKGKLEMNEKKLDDEQRTLDQMRVKENLECKKTIQEIQHQREALKREVDKHALDLIEEVTQNMKSINYSISEEEKNVKTNQQKVGNNFKTSKEMLTTTDMSYFFENADIIAKALNIDVDGVNVINKSVPKFKPGSILQSNIGIFFARFVTDIVSNSQFFLNNSLTGS</sequence>
<dbReference type="AlphaFoldDB" id="A0A8S3UBP2"/>
<keyword evidence="3" id="KW-1185">Reference proteome</keyword>
<evidence type="ECO:0000313" key="3">
    <source>
        <dbReference type="Proteomes" id="UP000683360"/>
    </source>
</evidence>
<protein>
    <recommendedName>
        <fullName evidence="4">B box-type domain-containing protein</fullName>
    </recommendedName>
</protein>
<proteinExistence type="predicted"/>
<organism evidence="2 3">
    <name type="scientific">Mytilus edulis</name>
    <name type="common">Blue mussel</name>
    <dbReference type="NCBI Taxonomy" id="6550"/>
    <lineage>
        <taxon>Eukaryota</taxon>
        <taxon>Metazoa</taxon>
        <taxon>Spiralia</taxon>
        <taxon>Lophotrochozoa</taxon>
        <taxon>Mollusca</taxon>
        <taxon>Bivalvia</taxon>
        <taxon>Autobranchia</taxon>
        <taxon>Pteriomorphia</taxon>
        <taxon>Mytilida</taxon>
        <taxon>Mytiloidea</taxon>
        <taxon>Mytilidae</taxon>
        <taxon>Mytilinae</taxon>
        <taxon>Mytilus</taxon>
    </lineage>
</organism>